<dbReference type="EMBL" id="AP021857">
    <property type="protein sequence ID" value="BBO19467.1"/>
    <property type="molecule type" value="Genomic_DNA"/>
</dbReference>
<reference evidence="3" key="1">
    <citation type="journal article" name="DNA Res.">
        <title>The physiological potential of anammox bacteria as revealed by their core genome structure.</title>
        <authorList>
            <person name="Okubo T."/>
            <person name="Toyoda A."/>
            <person name="Fukuhara K."/>
            <person name="Uchiyama I."/>
            <person name="Harigaya Y."/>
            <person name="Kuroiwa M."/>
            <person name="Suzuki T."/>
            <person name="Murakami Y."/>
            <person name="Suwa Y."/>
            <person name="Takami H."/>
        </authorList>
    </citation>
    <scope>NUCLEOTIDE SEQUENCE</scope>
    <source>
        <strain evidence="3">317325-3</strain>
    </source>
</reference>
<dbReference type="InterPro" id="IPR029069">
    <property type="entry name" value="HotDog_dom_sf"/>
</dbReference>
<dbReference type="Proteomes" id="UP000662914">
    <property type="component" value="Chromosome"/>
</dbReference>
<organism evidence="3 4">
    <name type="scientific">Candidatus Desulfobacillus denitrificans</name>
    <dbReference type="NCBI Taxonomy" id="2608985"/>
    <lineage>
        <taxon>Bacteria</taxon>
        <taxon>Pseudomonadati</taxon>
        <taxon>Pseudomonadota</taxon>
        <taxon>Betaproteobacteria</taxon>
        <taxon>Candidatus Desulfobacillus</taxon>
    </lineage>
</organism>
<feature type="domain" description="Acyl-CoA thioesterase-like N-terminal HotDog" evidence="1">
    <location>
        <begin position="32"/>
        <end position="110"/>
    </location>
</feature>
<dbReference type="AlphaFoldDB" id="A0A809RSM8"/>
<dbReference type="InterPro" id="IPR049449">
    <property type="entry name" value="TesB_ACOT8-like_N"/>
</dbReference>
<dbReference type="Pfam" id="PF13622">
    <property type="entry name" value="4HBT_3"/>
    <property type="match status" value="1"/>
</dbReference>
<evidence type="ECO:0000259" key="1">
    <source>
        <dbReference type="Pfam" id="PF13622"/>
    </source>
</evidence>
<dbReference type="InterPro" id="IPR049450">
    <property type="entry name" value="ACOT8-like_C"/>
</dbReference>
<gene>
    <name evidence="3" type="ORF">DSYM_01660</name>
</gene>
<dbReference type="Gene3D" id="2.40.160.210">
    <property type="entry name" value="Acyl-CoA thioesterase, double hotdog domain"/>
    <property type="match status" value="1"/>
</dbReference>
<accession>A0A809RSM8</accession>
<dbReference type="KEGG" id="ddz:DSYM_01660"/>
<dbReference type="InterPro" id="IPR042171">
    <property type="entry name" value="Acyl-CoA_hotdog"/>
</dbReference>
<evidence type="ECO:0000313" key="4">
    <source>
        <dbReference type="Proteomes" id="UP000662914"/>
    </source>
</evidence>
<proteinExistence type="predicted"/>
<name>A0A809RSM8_9PROT</name>
<evidence type="ECO:0000259" key="2">
    <source>
        <dbReference type="Pfam" id="PF20789"/>
    </source>
</evidence>
<sequence length="271" mass="29054">MSGADHPFDTAVRLAAAGDGAWAGRTHPAYGNMVGPFGGVIAAAMLNAALSHPARLGDPLALTVNYAAPIADGDFRIGAAPARTNRSTQHWSMALTQGDETAITATAVFAQRRETWAATESGFPQAPAWATLRRADPVKTAAWTSRYDFRFVRGGDLSAMPAAEGPDSVSTQWIRDEPPRPLDFLSLAAICDVFYPRIFIRRPVFVPAGTVSMTAYFHVDAVLLAAQGDAPVLGTARASHFGKGYHDQVAEIWSRDGILLATSHQIVYFKE</sequence>
<dbReference type="Pfam" id="PF20789">
    <property type="entry name" value="4HBT_3C"/>
    <property type="match status" value="1"/>
</dbReference>
<feature type="domain" description="Acyl-CoA thioesterase-like C-terminal" evidence="2">
    <location>
        <begin position="136"/>
        <end position="268"/>
    </location>
</feature>
<dbReference type="SUPFAM" id="SSF54637">
    <property type="entry name" value="Thioesterase/thiol ester dehydrase-isomerase"/>
    <property type="match status" value="2"/>
</dbReference>
<protein>
    <submittedName>
        <fullName evidence="3">Thioesterase family protein</fullName>
    </submittedName>
</protein>
<evidence type="ECO:0000313" key="3">
    <source>
        <dbReference type="EMBL" id="BBO19467.1"/>
    </source>
</evidence>